<feature type="compositionally biased region" description="Basic and acidic residues" evidence="1">
    <location>
        <begin position="769"/>
        <end position="782"/>
    </location>
</feature>
<feature type="compositionally biased region" description="Basic residues" evidence="1">
    <location>
        <begin position="11"/>
        <end position="20"/>
    </location>
</feature>
<feature type="region of interest" description="Disordered" evidence="1">
    <location>
        <begin position="192"/>
        <end position="211"/>
    </location>
</feature>
<sequence length="833" mass="90912">MQSPSQQFQTPRRRPARPSLHRAVLIRSVQRAVMRVEMEKEQEQEEREVEEHVIPIEEQMEVDERDEDGQEAINEEHGEEVHEDGDDEGAQPDPEPTVPKSGWRKSLEAFKSSLQTFRSPSTSPEKTEHAERGPITGQRCYDDEYDDDHSTNDENEPLDQNEELQKLDGGENPTDALGDPELEGKIAGHQRVFTPRQFTPQRPQRPLSFMTPQVHKFNDGLSLADRVRGRKSTGGVSQASMTRSWLVTDTAVSDTDQEMSGAKAESGQRRVSQSEKQAIQERRRSALVQPDMFFGGIYRAPNAVPQVWDTIKEDDEEAETSTLLEKMKEVVEGMQRRRSIQPEAIADVPISSTPEGGKEVTGQQYEIPEDNEVTAEGGTPLQTESRSVIPSSPATPHMSDLKHVFSEKRVANMPTSYAGVVKLFKAEPSSNPETPRLDGVREMFFREREREPNTPIFEGIGEMLTTPPEYDAQEFKPSDEIDSIAPEIPAPSLMPLKGKPAITGSPSKPSSGVAEKTPAIRPMNKGRATPADLGQLADDELTPDVPPARPTKYNANAPKGSITSTTFEKSPGLMQRDQDMAVAPAKSASKTRKPAAPETTELTSQPKPAASVPEPIRRSRTTTRSVGSTDNERVESSKSTRKTMRGTKGLAAPAPAAGAEPVAEPAKSIRRGAKRSQSVDVATAAATIKRRVAKSKASDAEDASRNDGLPETADRAELPEVPPMARVQRGRTEPAETEDENAGAGAAVTAAAAKARAVASSGKSAQVVGEKENTPERVHVKEEEEERQPAIVIKGVRTRKTAAAAPKAQSEPEKDGTTVKARAPRTRAASARK</sequence>
<feature type="region of interest" description="Disordered" evidence="1">
    <location>
        <begin position="254"/>
        <end position="282"/>
    </location>
</feature>
<feature type="compositionally biased region" description="Polar residues" evidence="1">
    <location>
        <begin position="1"/>
        <end position="10"/>
    </location>
</feature>
<gene>
    <name evidence="2" type="ORF">B0F90DRAFT_1818129</name>
</gene>
<feature type="compositionally biased region" description="Acidic residues" evidence="1">
    <location>
        <begin position="81"/>
        <end position="90"/>
    </location>
</feature>
<dbReference type="EMBL" id="WTXG01000023">
    <property type="protein sequence ID" value="KAI0299366.1"/>
    <property type="molecule type" value="Genomic_DNA"/>
</dbReference>
<evidence type="ECO:0000313" key="2">
    <source>
        <dbReference type="EMBL" id="KAI0299366.1"/>
    </source>
</evidence>
<feature type="compositionally biased region" description="Polar residues" evidence="1">
    <location>
        <begin position="380"/>
        <end position="394"/>
    </location>
</feature>
<dbReference type="Proteomes" id="UP001203297">
    <property type="component" value="Unassembled WGS sequence"/>
</dbReference>
<feature type="region of interest" description="Disordered" evidence="1">
    <location>
        <begin position="760"/>
        <end position="833"/>
    </location>
</feature>
<feature type="compositionally biased region" description="Polar residues" evidence="1">
    <location>
        <begin position="112"/>
        <end position="124"/>
    </location>
</feature>
<feature type="compositionally biased region" description="Basic and acidic residues" evidence="1">
    <location>
        <begin position="696"/>
        <end position="705"/>
    </location>
</feature>
<dbReference type="AlphaFoldDB" id="A0AAD4M4M4"/>
<protein>
    <submittedName>
        <fullName evidence="2">Uncharacterized protein</fullName>
    </submittedName>
</protein>
<feature type="compositionally biased region" description="Low complexity" evidence="1">
    <location>
        <begin position="193"/>
        <end position="206"/>
    </location>
</feature>
<comment type="caution">
    <text evidence="2">The sequence shown here is derived from an EMBL/GenBank/DDBJ whole genome shotgun (WGS) entry which is preliminary data.</text>
</comment>
<feature type="region of interest" description="Disordered" evidence="1">
    <location>
        <begin position="37"/>
        <end position="181"/>
    </location>
</feature>
<evidence type="ECO:0000313" key="3">
    <source>
        <dbReference type="Proteomes" id="UP001203297"/>
    </source>
</evidence>
<reference evidence="2" key="1">
    <citation type="journal article" date="2022" name="New Phytol.">
        <title>Evolutionary transition to the ectomycorrhizal habit in the genomes of a hyperdiverse lineage of mushroom-forming fungi.</title>
        <authorList>
            <person name="Looney B."/>
            <person name="Miyauchi S."/>
            <person name="Morin E."/>
            <person name="Drula E."/>
            <person name="Courty P.E."/>
            <person name="Kohler A."/>
            <person name="Kuo A."/>
            <person name="LaButti K."/>
            <person name="Pangilinan J."/>
            <person name="Lipzen A."/>
            <person name="Riley R."/>
            <person name="Andreopoulos W."/>
            <person name="He G."/>
            <person name="Johnson J."/>
            <person name="Nolan M."/>
            <person name="Tritt A."/>
            <person name="Barry K.W."/>
            <person name="Grigoriev I.V."/>
            <person name="Nagy L.G."/>
            <person name="Hibbett D."/>
            <person name="Henrissat B."/>
            <person name="Matheny P.B."/>
            <person name="Labbe J."/>
            <person name="Martin F.M."/>
        </authorList>
    </citation>
    <scope>NUCLEOTIDE SEQUENCE</scope>
    <source>
        <strain evidence="2">BPL690</strain>
    </source>
</reference>
<feature type="compositionally biased region" description="Basic residues" evidence="1">
    <location>
        <begin position="822"/>
        <end position="833"/>
    </location>
</feature>
<evidence type="ECO:0000256" key="1">
    <source>
        <dbReference type="SAM" id="MobiDB-lite"/>
    </source>
</evidence>
<accession>A0AAD4M4M4</accession>
<keyword evidence="3" id="KW-1185">Reference proteome</keyword>
<feature type="region of interest" description="Disordered" evidence="1">
    <location>
        <begin position="348"/>
        <end position="395"/>
    </location>
</feature>
<feature type="compositionally biased region" description="Acidic residues" evidence="1">
    <location>
        <begin position="143"/>
        <end position="162"/>
    </location>
</feature>
<feature type="compositionally biased region" description="Low complexity" evidence="1">
    <location>
        <begin position="651"/>
        <end position="666"/>
    </location>
</feature>
<organism evidence="2 3">
    <name type="scientific">Multifurca ochricompacta</name>
    <dbReference type="NCBI Taxonomy" id="376703"/>
    <lineage>
        <taxon>Eukaryota</taxon>
        <taxon>Fungi</taxon>
        <taxon>Dikarya</taxon>
        <taxon>Basidiomycota</taxon>
        <taxon>Agaricomycotina</taxon>
        <taxon>Agaricomycetes</taxon>
        <taxon>Russulales</taxon>
        <taxon>Russulaceae</taxon>
        <taxon>Multifurca</taxon>
    </lineage>
</organism>
<feature type="region of interest" description="Disordered" evidence="1">
    <location>
        <begin position="1"/>
        <end position="23"/>
    </location>
</feature>
<proteinExistence type="predicted"/>
<feature type="compositionally biased region" description="Acidic residues" evidence="1">
    <location>
        <begin position="58"/>
        <end position="70"/>
    </location>
</feature>
<name>A0AAD4M4M4_9AGAM</name>
<feature type="region of interest" description="Disordered" evidence="1">
    <location>
        <begin position="483"/>
        <end position="747"/>
    </location>
</feature>